<dbReference type="SUPFAM" id="SSF55486">
    <property type="entry name" value="Metalloproteases ('zincins'), catalytic domain"/>
    <property type="match status" value="1"/>
</dbReference>
<sequence>MKKRFFGLTMFLSASLISGATVGASSLSAHQHSHEKSGTQIESIPKANHFEDLTEKVEIEKTTKTKILNEQGDVIGAKTFKQNVNSGNIRIKEDAGKQRVSVLAVADEQYRKKHSDWQTRIVEIIEQADMMFNRDHDIDFVVESVAPWVSSGSSSSDILWYMADTFKNENYQFVIGFTANENYEAGGVAYKYNYKPNGPAFSTVFDMGTKNAAKATTHELTHNLGVGHDPQGSGIQCIMNYDYAYKVDVWDDDHNGEIERNKEWYQ</sequence>
<dbReference type="RefSeq" id="WP_271339204.1">
    <property type="nucleotide sequence ID" value="NZ_JAQKAB010000001.1"/>
</dbReference>
<feature type="signal peptide" evidence="1">
    <location>
        <begin position="1"/>
        <end position="20"/>
    </location>
</feature>
<keyword evidence="3" id="KW-1185">Reference proteome</keyword>
<evidence type="ECO:0000313" key="3">
    <source>
        <dbReference type="Proteomes" id="UP001211894"/>
    </source>
</evidence>
<protein>
    <submittedName>
        <fullName evidence="2">M12 family metallo-peptidase</fullName>
    </submittedName>
</protein>
<dbReference type="Pfam" id="PF13688">
    <property type="entry name" value="Reprolysin_5"/>
    <property type="match status" value="1"/>
</dbReference>
<proteinExistence type="predicted"/>
<organism evidence="2 3">
    <name type="scientific">Bacillus changyiensis</name>
    <dbReference type="NCBI Taxonomy" id="3004103"/>
    <lineage>
        <taxon>Bacteria</taxon>
        <taxon>Bacillati</taxon>
        <taxon>Bacillota</taxon>
        <taxon>Bacilli</taxon>
        <taxon>Bacillales</taxon>
        <taxon>Bacillaceae</taxon>
        <taxon>Bacillus</taxon>
    </lineage>
</organism>
<evidence type="ECO:0000256" key="1">
    <source>
        <dbReference type="SAM" id="SignalP"/>
    </source>
</evidence>
<dbReference type="InterPro" id="IPR024079">
    <property type="entry name" value="MetalloPept_cat_dom_sf"/>
</dbReference>
<keyword evidence="1" id="KW-0732">Signal</keyword>
<reference evidence="2 3" key="1">
    <citation type="submission" date="2023-01" db="EMBL/GenBank/DDBJ databases">
        <title>Bacillus changyiensis sp. nov., isolated from a coastal deposit.</title>
        <authorList>
            <person name="Xiao G."/>
            <person name="Lai Q."/>
            <person name="Hu Z."/>
            <person name="Shao Z."/>
        </authorList>
    </citation>
    <scope>NUCLEOTIDE SEQUENCE [LARGE SCALE GENOMIC DNA]</scope>
    <source>
        <strain evidence="2 3">CLL-7-23</strain>
    </source>
</reference>
<evidence type="ECO:0000313" key="2">
    <source>
        <dbReference type="EMBL" id="MDA7025338.1"/>
    </source>
</evidence>
<dbReference type="Gene3D" id="3.40.390.10">
    <property type="entry name" value="Collagenase (Catalytic Domain)"/>
    <property type="match status" value="1"/>
</dbReference>
<dbReference type="EMBL" id="JAQKAB010000001">
    <property type="protein sequence ID" value="MDA7025338.1"/>
    <property type="molecule type" value="Genomic_DNA"/>
</dbReference>
<name>A0ABT4WZ63_9BACI</name>
<feature type="chain" id="PRO_5046625978" evidence="1">
    <location>
        <begin position="21"/>
        <end position="266"/>
    </location>
</feature>
<dbReference type="Proteomes" id="UP001211894">
    <property type="component" value="Unassembled WGS sequence"/>
</dbReference>
<accession>A0ABT4WZ63</accession>
<gene>
    <name evidence="2" type="ORF">PJ311_01785</name>
</gene>
<comment type="caution">
    <text evidence="2">The sequence shown here is derived from an EMBL/GenBank/DDBJ whole genome shotgun (WGS) entry which is preliminary data.</text>
</comment>